<organism evidence="1">
    <name type="scientific">marine sediment metagenome</name>
    <dbReference type="NCBI Taxonomy" id="412755"/>
    <lineage>
        <taxon>unclassified sequences</taxon>
        <taxon>metagenomes</taxon>
        <taxon>ecological metagenomes</taxon>
    </lineage>
</organism>
<sequence>MKRPNNSNIIEENEQLKQKAQFLTLHKNYKGVIECYKKIAKNFKIEEKTEKNVSAKNNLKCNLKYIKKLIKDLRTVSNSFNEILPKDIDFLFKDLQDSYYFFEDIDIKDDDFLEQDDIFECLDINVDVSFEQDDKFGIPKKNCWKEIEPIIHKWFDTNHILINGINYMKDLSDSGVSLKNDDGTTITEMQLKRFLEEKKFETSFKKDILKFYYEKMHKTQAFSCPKGFYSIFKS</sequence>
<dbReference type="EMBL" id="LAZR01012060">
    <property type="protein sequence ID" value="KKM45241.1"/>
    <property type="molecule type" value="Genomic_DNA"/>
</dbReference>
<dbReference type="AlphaFoldDB" id="A0A0F9IMG3"/>
<comment type="caution">
    <text evidence="1">The sequence shown here is derived from an EMBL/GenBank/DDBJ whole genome shotgun (WGS) entry which is preliminary data.</text>
</comment>
<accession>A0A0F9IMG3</accession>
<reference evidence="1" key="1">
    <citation type="journal article" date="2015" name="Nature">
        <title>Complex archaea that bridge the gap between prokaryotes and eukaryotes.</title>
        <authorList>
            <person name="Spang A."/>
            <person name="Saw J.H."/>
            <person name="Jorgensen S.L."/>
            <person name="Zaremba-Niedzwiedzka K."/>
            <person name="Martijn J."/>
            <person name="Lind A.E."/>
            <person name="van Eijk R."/>
            <person name="Schleper C."/>
            <person name="Guy L."/>
            <person name="Ettema T.J."/>
        </authorList>
    </citation>
    <scope>NUCLEOTIDE SEQUENCE</scope>
</reference>
<feature type="non-terminal residue" evidence="1">
    <location>
        <position position="234"/>
    </location>
</feature>
<protein>
    <submittedName>
        <fullName evidence="1">Uncharacterized protein</fullName>
    </submittedName>
</protein>
<proteinExistence type="predicted"/>
<name>A0A0F9IMG3_9ZZZZ</name>
<gene>
    <name evidence="1" type="ORF">LCGC14_1561120</name>
</gene>
<evidence type="ECO:0000313" key="1">
    <source>
        <dbReference type="EMBL" id="KKM45241.1"/>
    </source>
</evidence>